<dbReference type="OrthoDB" id="3051324at2759"/>
<keyword evidence="2" id="KW-1185">Reference proteome</keyword>
<name>A0A8H5B120_9AGAR</name>
<dbReference type="Proteomes" id="UP000541558">
    <property type="component" value="Unassembled WGS sequence"/>
</dbReference>
<proteinExistence type="predicted"/>
<dbReference type="EMBL" id="JAACJK010000221">
    <property type="protein sequence ID" value="KAF5314568.1"/>
    <property type="molecule type" value="Genomic_DNA"/>
</dbReference>
<evidence type="ECO:0000313" key="1">
    <source>
        <dbReference type="EMBL" id="KAF5314568.1"/>
    </source>
</evidence>
<gene>
    <name evidence="1" type="ORF">D9611_007039</name>
</gene>
<evidence type="ECO:0000313" key="2">
    <source>
        <dbReference type="Proteomes" id="UP000541558"/>
    </source>
</evidence>
<sequence>MIIGTKPRVSPRFHFGVTPTAIVKEKVYVGFTVSDSPGALLREHYEVKAAKAKAVGGAICGVEQLTGTLPTKRAVQLYMACVDPHLTHGSEVMLDTNKSARKELESVQKGWLRRIMGVGKRSVVAALHTETGVEPIGCRRVLLAIGYLRHMATQCRPEQLVRRALVEAIELDWLGYNSWVSDLRSVVTDLPGQVQFPDHRKLLTAEAIEDLEGQVKKSMTEGIQREMDQSRKLILLHGRCEPDEEGNLVNHVPLKLRHYMLVCDARHRRALTRVLVSNHKYGVELLGYGKGAVERARRLCRFCRVEVETPEHIWLRCEAKPQLIVMRAEFTEELLAVATEGEREMIEALNSDDLRLMKYVVSMRSAVALVVGW</sequence>
<accession>A0A8H5B120</accession>
<dbReference type="AlphaFoldDB" id="A0A8H5B120"/>
<comment type="caution">
    <text evidence="1">The sequence shown here is derived from an EMBL/GenBank/DDBJ whole genome shotgun (WGS) entry which is preliminary data.</text>
</comment>
<protein>
    <submittedName>
        <fullName evidence="1">Uncharacterized protein</fullName>
    </submittedName>
</protein>
<reference evidence="1 2" key="1">
    <citation type="journal article" date="2020" name="ISME J.">
        <title>Uncovering the hidden diversity of litter-decomposition mechanisms in mushroom-forming fungi.</title>
        <authorList>
            <person name="Floudas D."/>
            <person name="Bentzer J."/>
            <person name="Ahren D."/>
            <person name="Johansson T."/>
            <person name="Persson P."/>
            <person name="Tunlid A."/>
        </authorList>
    </citation>
    <scope>NUCLEOTIDE SEQUENCE [LARGE SCALE GENOMIC DNA]</scope>
    <source>
        <strain evidence="1 2">CBS 175.51</strain>
    </source>
</reference>
<organism evidence="1 2">
    <name type="scientific">Ephemerocybe angulata</name>
    <dbReference type="NCBI Taxonomy" id="980116"/>
    <lineage>
        <taxon>Eukaryota</taxon>
        <taxon>Fungi</taxon>
        <taxon>Dikarya</taxon>
        <taxon>Basidiomycota</taxon>
        <taxon>Agaricomycotina</taxon>
        <taxon>Agaricomycetes</taxon>
        <taxon>Agaricomycetidae</taxon>
        <taxon>Agaricales</taxon>
        <taxon>Agaricineae</taxon>
        <taxon>Psathyrellaceae</taxon>
        <taxon>Ephemerocybe</taxon>
    </lineage>
</organism>